<evidence type="ECO:0000313" key="2">
    <source>
        <dbReference type="Proteomes" id="UP001306592"/>
    </source>
</evidence>
<evidence type="ECO:0008006" key="3">
    <source>
        <dbReference type="Google" id="ProtNLM"/>
    </source>
</evidence>
<name>A0ABU8DN77_ERWAP</name>
<accession>A0ABU8DN77</accession>
<organism evidence="1 2">
    <name type="scientific">Erwinia aphidicola</name>
    <dbReference type="NCBI Taxonomy" id="68334"/>
    <lineage>
        <taxon>Bacteria</taxon>
        <taxon>Pseudomonadati</taxon>
        <taxon>Pseudomonadota</taxon>
        <taxon>Gammaproteobacteria</taxon>
        <taxon>Enterobacterales</taxon>
        <taxon>Erwiniaceae</taxon>
        <taxon>Erwinia</taxon>
    </lineage>
</organism>
<comment type="caution">
    <text evidence="1">The sequence shown here is derived from an EMBL/GenBank/DDBJ whole genome shotgun (WGS) entry which is preliminary data.</text>
</comment>
<sequence length="102" mass="11811">MKFGNVIKRFTLVFLALTVSGCVVMQNIALRIEGFDTYKSSVQSLVYKTDDTPIYNTPINYSIKVDRKKRYVSYVYDVGSFIVGMPTFYKENINQDIKKLYP</sequence>
<evidence type="ECO:0000313" key="1">
    <source>
        <dbReference type="EMBL" id="MEI2684532.1"/>
    </source>
</evidence>
<dbReference type="Proteomes" id="UP001306592">
    <property type="component" value="Unassembled WGS sequence"/>
</dbReference>
<dbReference type="PROSITE" id="PS51257">
    <property type="entry name" value="PROKAR_LIPOPROTEIN"/>
    <property type="match status" value="1"/>
</dbReference>
<proteinExistence type="predicted"/>
<dbReference type="RefSeq" id="WP_336204259.1">
    <property type="nucleotide sequence ID" value="NZ_JBANEI010000032.1"/>
</dbReference>
<gene>
    <name evidence="1" type="ORF">V8N49_23225</name>
</gene>
<dbReference type="EMBL" id="JBANEI010000032">
    <property type="protein sequence ID" value="MEI2684532.1"/>
    <property type="molecule type" value="Genomic_DNA"/>
</dbReference>
<keyword evidence="2" id="KW-1185">Reference proteome</keyword>
<protein>
    <recommendedName>
        <fullName evidence="3">Lipoprotein</fullName>
    </recommendedName>
</protein>
<reference evidence="1 2" key="1">
    <citation type="submission" date="2024-02" db="EMBL/GenBank/DDBJ databases">
        <title>First report Erwinia aphidicola in onion in Chile.</title>
        <authorList>
            <person name="Valenzuela M."/>
            <person name="Pena M."/>
            <person name="Dutta B."/>
        </authorList>
    </citation>
    <scope>NUCLEOTIDE SEQUENCE [LARGE SCALE GENOMIC DNA]</scope>
    <source>
        <strain evidence="1 2">QCJ3A</strain>
    </source>
</reference>